<dbReference type="Pfam" id="PF12937">
    <property type="entry name" value="F-box-like"/>
    <property type="match status" value="1"/>
</dbReference>
<name>A0ABY8TP77_TETOB</name>
<evidence type="ECO:0000313" key="4">
    <source>
        <dbReference type="Proteomes" id="UP001244341"/>
    </source>
</evidence>
<protein>
    <recommendedName>
        <fullName evidence="2">F-box domain-containing protein</fullName>
    </recommendedName>
</protein>
<proteinExistence type="predicted"/>
<dbReference type="PANTHER" id="PTHR47744">
    <property type="entry name" value="OS05G0526300 PROTEIN"/>
    <property type="match status" value="1"/>
</dbReference>
<reference evidence="3 4" key="1">
    <citation type="submission" date="2023-05" db="EMBL/GenBank/DDBJ databases">
        <title>A 100% complete, gapless, phased diploid assembly of the Scenedesmus obliquus UTEX 3031 genome.</title>
        <authorList>
            <person name="Biondi T.C."/>
            <person name="Hanschen E.R."/>
            <person name="Kwon T."/>
            <person name="Eng W."/>
            <person name="Kruse C.P.S."/>
            <person name="Koehler S.I."/>
            <person name="Kunde Y."/>
            <person name="Gleasner C.D."/>
            <person name="You Mak K.T."/>
            <person name="Polle J."/>
            <person name="Hovde B.T."/>
            <person name="Starkenburg S.R."/>
        </authorList>
    </citation>
    <scope>NUCLEOTIDE SEQUENCE [LARGE SCALE GENOMIC DNA]</scope>
    <source>
        <strain evidence="3 4">DOE0152z</strain>
    </source>
</reference>
<feature type="compositionally biased region" description="Low complexity" evidence="1">
    <location>
        <begin position="338"/>
        <end position="361"/>
    </location>
</feature>
<feature type="compositionally biased region" description="Low complexity" evidence="1">
    <location>
        <begin position="12"/>
        <end position="29"/>
    </location>
</feature>
<dbReference type="Pfam" id="PF24104">
    <property type="entry name" value="At5g52880_ARM"/>
    <property type="match status" value="1"/>
</dbReference>
<dbReference type="EMBL" id="CP126209">
    <property type="protein sequence ID" value="WIA10930.1"/>
    <property type="molecule type" value="Genomic_DNA"/>
</dbReference>
<dbReference type="InterPro" id="IPR001810">
    <property type="entry name" value="F-box_dom"/>
</dbReference>
<feature type="domain" description="F-box" evidence="2">
    <location>
        <begin position="166"/>
        <end position="212"/>
    </location>
</feature>
<feature type="region of interest" description="Disordered" evidence="1">
    <location>
        <begin position="219"/>
        <end position="248"/>
    </location>
</feature>
<organism evidence="3 4">
    <name type="scientific">Tetradesmus obliquus</name>
    <name type="common">Green alga</name>
    <name type="synonym">Acutodesmus obliquus</name>
    <dbReference type="NCBI Taxonomy" id="3088"/>
    <lineage>
        <taxon>Eukaryota</taxon>
        <taxon>Viridiplantae</taxon>
        <taxon>Chlorophyta</taxon>
        <taxon>core chlorophytes</taxon>
        <taxon>Chlorophyceae</taxon>
        <taxon>CS clade</taxon>
        <taxon>Sphaeropleales</taxon>
        <taxon>Scenedesmaceae</taxon>
        <taxon>Tetradesmus</taxon>
    </lineage>
</organism>
<sequence length="388" mass="41174">MGKAKRQAQVCSSSSSSSSSSCDSSSSSDFSDDEHPSLDAGRYQAADLQQGLRTRQFRLWAVRELHQVLAQGWSSAGKKLQAAVFDDLMVAVQQPDSRPAVVEATAALLAVAKRVLPQQKRNQLVKQQRSAAVAASRASRKLADAGPDHRRPAAAWCEAGDDDEPLVLLGDVPVEVVRGILQALDPLSLAAAACVCRAWQELATDSSLWQQHLQRIFPGASQQQQHRRRRQQQRQQQHLPGAATGTDSSRVAGMCSLHKQFASAAQRHPSALLPWRSCRVLVGGRLQWMAPGDAAGGAPAAVAKAARRGMILPGPVYVTTAQAVSWLMGSSWSQVFTAGSNSDSSSSSGSDGSSAAGSSSESDGEESHTLGGRRAAANALRLWAISKP</sequence>
<evidence type="ECO:0000256" key="1">
    <source>
        <dbReference type="SAM" id="MobiDB-lite"/>
    </source>
</evidence>
<dbReference type="SMART" id="SM00256">
    <property type="entry name" value="FBOX"/>
    <property type="match status" value="1"/>
</dbReference>
<feature type="region of interest" description="Disordered" evidence="1">
    <location>
        <begin position="338"/>
        <end position="373"/>
    </location>
</feature>
<dbReference type="InterPro" id="IPR057039">
    <property type="entry name" value="At5g52880_ARM"/>
</dbReference>
<dbReference type="Gene3D" id="1.20.1280.50">
    <property type="match status" value="1"/>
</dbReference>
<dbReference type="PROSITE" id="PS51257">
    <property type="entry name" value="PROKAR_LIPOPROTEIN"/>
    <property type="match status" value="1"/>
</dbReference>
<dbReference type="SUPFAM" id="SSF81383">
    <property type="entry name" value="F-box domain"/>
    <property type="match status" value="1"/>
</dbReference>
<gene>
    <name evidence="3" type="ORF">OEZ85_011095</name>
</gene>
<dbReference type="Proteomes" id="UP001244341">
    <property type="component" value="Chromosome 2b"/>
</dbReference>
<evidence type="ECO:0000313" key="3">
    <source>
        <dbReference type="EMBL" id="WIA10930.1"/>
    </source>
</evidence>
<keyword evidence="4" id="KW-1185">Reference proteome</keyword>
<dbReference type="InterPro" id="IPR036047">
    <property type="entry name" value="F-box-like_dom_sf"/>
</dbReference>
<dbReference type="PROSITE" id="PS50181">
    <property type="entry name" value="FBOX"/>
    <property type="match status" value="1"/>
</dbReference>
<dbReference type="PANTHER" id="PTHR47744:SF1">
    <property type="entry name" value="OS05G0526300 PROTEIN"/>
    <property type="match status" value="1"/>
</dbReference>
<evidence type="ECO:0000259" key="2">
    <source>
        <dbReference type="PROSITE" id="PS50181"/>
    </source>
</evidence>
<accession>A0ABY8TP77</accession>
<feature type="region of interest" description="Disordered" evidence="1">
    <location>
        <begin position="1"/>
        <end position="42"/>
    </location>
</feature>